<evidence type="ECO:0000256" key="2">
    <source>
        <dbReference type="ARBA" id="ARBA00022505"/>
    </source>
</evidence>
<dbReference type="SUPFAM" id="SSF53850">
    <property type="entry name" value="Periplasmic binding protein-like II"/>
    <property type="match status" value="1"/>
</dbReference>
<dbReference type="AlphaFoldDB" id="A0A1Y3P727"/>
<dbReference type="NCBIfam" id="TIGR01256">
    <property type="entry name" value="modA"/>
    <property type="match status" value="1"/>
</dbReference>
<dbReference type="GO" id="GO:0030973">
    <property type="term" value="F:molybdate ion binding"/>
    <property type="evidence" value="ECO:0007669"/>
    <property type="project" value="InterPro"/>
</dbReference>
<evidence type="ECO:0000313" key="9">
    <source>
        <dbReference type="EMBL" id="OUM75645.1"/>
    </source>
</evidence>
<keyword evidence="2 7" id="KW-0500">Molybdenum</keyword>
<comment type="subunit">
    <text evidence="6">The complex is composed of two ATP-binding proteins (ModC), two transmembrane proteins (ModB) and a solute-binding protein (ModA).</text>
</comment>
<dbReference type="GO" id="GO:0046872">
    <property type="term" value="F:metal ion binding"/>
    <property type="evidence" value="ECO:0007669"/>
    <property type="project" value="UniProtKB-KW"/>
</dbReference>
<proteinExistence type="inferred from homology"/>
<keyword evidence="5" id="KW-0826">Tungsten</keyword>
<dbReference type="InterPro" id="IPR044084">
    <property type="entry name" value="AvModA-like_subst-bd"/>
</dbReference>
<dbReference type="InterPro" id="IPR005950">
    <property type="entry name" value="ModA"/>
</dbReference>
<dbReference type="FunFam" id="3.40.190.10:FF:000035">
    <property type="entry name" value="Molybdate ABC transporter substrate-binding protein"/>
    <property type="match status" value="1"/>
</dbReference>
<dbReference type="GO" id="GO:1901359">
    <property type="term" value="F:tungstate binding"/>
    <property type="evidence" value="ECO:0007669"/>
    <property type="project" value="UniProtKB-ARBA"/>
</dbReference>
<dbReference type="PANTHER" id="PTHR30632">
    <property type="entry name" value="MOLYBDATE-BINDING PERIPLASMIC PROTEIN"/>
    <property type="match status" value="1"/>
</dbReference>
<dbReference type="GO" id="GO:0015689">
    <property type="term" value="P:molybdate ion transport"/>
    <property type="evidence" value="ECO:0007669"/>
    <property type="project" value="InterPro"/>
</dbReference>
<name>A0A1Y3P727_9PSED</name>
<comment type="similarity">
    <text evidence="1">Belongs to the bacterial solute-binding protein ModA family.</text>
</comment>
<sequence>MRMFSASLALKSLTGVIAALAMNAAFADEVQVAVAANFTAPIQAIAKDFEADTGHKLVASFGSTGQFYTQIKNGAPFEVFLSADDTTPAKLESEGDIVKGSRFTYAVGTLALWSAKEGYVDAKGDVLKKNQYQHLAIANPKAAPYGLAATQVLAKLGLTDATKARIVEGQSITQAYQFVSTGNAELGFVALSQIYKDGKVTGGSAWIVPAELHDPIKQDAVILNKGKDNAAAKALVEYLKGPKAAAVIKSFGYQL</sequence>
<dbReference type="OrthoDB" id="9785015at2"/>
<feature type="chain" id="PRO_5013391144" evidence="8">
    <location>
        <begin position="28"/>
        <end position="255"/>
    </location>
</feature>
<dbReference type="InterPro" id="IPR050682">
    <property type="entry name" value="ModA/WtpA"/>
</dbReference>
<dbReference type="EMBL" id="LOHF01000001">
    <property type="protein sequence ID" value="OUM75645.1"/>
    <property type="molecule type" value="Genomic_DNA"/>
</dbReference>
<dbReference type="Proteomes" id="UP000195440">
    <property type="component" value="Unassembled WGS sequence"/>
</dbReference>
<evidence type="ECO:0000256" key="4">
    <source>
        <dbReference type="ARBA" id="ARBA00022729"/>
    </source>
</evidence>
<feature type="binding site" evidence="7">
    <location>
        <position position="64"/>
    </location>
    <ligand>
        <name>molybdate</name>
        <dbReference type="ChEBI" id="CHEBI:36264"/>
    </ligand>
</feature>
<evidence type="ECO:0000256" key="1">
    <source>
        <dbReference type="ARBA" id="ARBA00009175"/>
    </source>
</evidence>
<feature type="binding site" evidence="7">
    <location>
        <position position="172"/>
    </location>
    <ligand>
        <name>molybdate</name>
        <dbReference type="ChEBI" id="CHEBI:36264"/>
    </ligand>
</feature>
<keyword evidence="4 8" id="KW-0732">Signal</keyword>
<dbReference type="PIRSF" id="PIRSF004846">
    <property type="entry name" value="ModA"/>
    <property type="match status" value="1"/>
</dbReference>
<protein>
    <submittedName>
        <fullName evidence="9">Molybdate ABC transporter substrate-binding protein</fullName>
    </submittedName>
</protein>
<dbReference type="PANTHER" id="PTHR30632:SF14">
    <property type="entry name" value="TUNGSTATE_MOLYBDATE_CHROMATE-BINDING PROTEIN MODA"/>
    <property type="match status" value="1"/>
</dbReference>
<evidence type="ECO:0000256" key="3">
    <source>
        <dbReference type="ARBA" id="ARBA00022723"/>
    </source>
</evidence>
<evidence type="ECO:0000256" key="5">
    <source>
        <dbReference type="ARBA" id="ARBA00023245"/>
    </source>
</evidence>
<comment type="caution">
    <text evidence="9">The sequence shown here is derived from an EMBL/GenBank/DDBJ whole genome shotgun (WGS) entry which is preliminary data.</text>
</comment>
<feature type="signal peptide" evidence="8">
    <location>
        <begin position="1"/>
        <end position="27"/>
    </location>
</feature>
<dbReference type="Gene3D" id="3.40.190.10">
    <property type="entry name" value="Periplasmic binding protein-like II"/>
    <property type="match status" value="2"/>
</dbReference>
<evidence type="ECO:0000313" key="10">
    <source>
        <dbReference type="Proteomes" id="UP000195440"/>
    </source>
</evidence>
<dbReference type="CDD" id="cd13539">
    <property type="entry name" value="PBP2_AvModA"/>
    <property type="match status" value="1"/>
</dbReference>
<evidence type="ECO:0000256" key="6">
    <source>
        <dbReference type="ARBA" id="ARBA00062515"/>
    </source>
</evidence>
<keyword evidence="10" id="KW-1185">Reference proteome</keyword>
<dbReference type="Pfam" id="PF13531">
    <property type="entry name" value="SBP_bac_11"/>
    <property type="match status" value="1"/>
</dbReference>
<organism evidence="9 10">
    <name type="scientific">Pseudomonas caspiana</name>
    <dbReference type="NCBI Taxonomy" id="1451454"/>
    <lineage>
        <taxon>Bacteria</taxon>
        <taxon>Pseudomonadati</taxon>
        <taxon>Pseudomonadota</taxon>
        <taxon>Gammaproteobacteria</taxon>
        <taxon>Pseudomonadales</taxon>
        <taxon>Pseudomonadaceae</taxon>
        <taxon>Pseudomonas</taxon>
    </lineage>
</organism>
<evidence type="ECO:0000256" key="8">
    <source>
        <dbReference type="SAM" id="SignalP"/>
    </source>
</evidence>
<keyword evidence="3 7" id="KW-0479">Metal-binding</keyword>
<gene>
    <name evidence="9" type="ORF">AUC60_00605</name>
</gene>
<evidence type="ECO:0000256" key="7">
    <source>
        <dbReference type="PIRSR" id="PIRSR004846-1"/>
    </source>
</evidence>
<reference evidence="9 10" key="1">
    <citation type="journal article" date="2017" name="Syst. Appl. Microbiol.">
        <title>Pseudomonas caspiana sp. nov., a citrus pathogen in the Pseudomonas syringae phylogenetic group.</title>
        <authorList>
            <person name="Busquets A."/>
            <person name="Gomila M."/>
            <person name="Beiki F."/>
            <person name="Mulet M."/>
            <person name="Rahimian H."/>
            <person name="Garcia-Valdes E."/>
            <person name="Lalucat J."/>
        </authorList>
    </citation>
    <scope>NUCLEOTIDE SEQUENCE [LARGE SCALE GENOMIC DNA]</scope>
    <source>
        <strain evidence="9 10">FBF102</strain>
    </source>
</reference>
<accession>A0A1Y3P727</accession>